<dbReference type="RefSeq" id="WP_206594217.1">
    <property type="nucleotide sequence ID" value="NZ_JAFKCS010000009.1"/>
</dbReference>
<evidence type="ECO:0000313" key="4">
    <source>
        <dbReference type="Proteomes" id="UP000663992"/>
    </source>
</evidence>
<evidence type="ECO:0000256" key="1">
    <source>
        <dbReference type="ARBA" id="ARBA00022729"/>
    </source>
</evidence>
<dbReference type="InterPro" id="IPR051398">
    <property type="entry name" value="Polysacch_Deacetylase"/>
</dbReference>
<accession>A0ABS3CW57</accession>
<dbReference type="InterPro" id="IPR002509">
    <property type="entry name" value="NODB_dom"/>
</dbReference>
<dbReference type="PROSITE" id="PS51677">
    <property type="entry name" value="NODB"/>
    <property type="match status" value="1"/>
</dbReference>
<dbReference type="Gene3D" id="3.20.20.370">
    <property type="entry name" value="Glycoside hydrolase/deacetylase"/>
    <property type="match status" value="1"/>
</dbReference>
<gene>
    <name evidence="3" type="ORF">J0A65_10930</name>
</gene>
<dbReference type="Pfam" id="PF01522">
    <property type="entry name" value="Polysacc_deac_1"/>
    <property type="match status" value="2"/>
</dbReference>
<dbReference type="CDD" id="cd10918">
    <property type="entry name" value="CE4_NodB_like_5s_6s"/>
    <property type="match status" value="1"/>
</dbReference>
<dbReference type="PANTHER" id="PTHR34216">
    <property type="match status" value="1"/>
</dbReference>
<proteinExistence type="predicted"/>
<dbReference type="SUPFAM" id="SSF88713">
    <property type="entry name" value="Glycoside hydrolase/deacetylase"/>
    <property type="match status" value="1"/>
</dbReference>
<dbReference type="PANTHER" id="PTHR34216:SF7">
    <property type="entry name" value="POLY-BETA-1,6-N-ACETYL-D-GLUCOSAMINE N-DEACETYLASE"/>
    <property type="match status" value="1"/>
</dbReference>
<sequence>MIENLLHSMLALGGRVLTQGRLSILIYHQVLPSYDALRPNEPTVAVFDWQMALIRRYFTPISLTEGVRRLADKTLPSNAVCVTFDDGYLNNLTLAQPVLEKHGIPATVYIATGFSEGKNMWNDRILHLFEQRDLKQLNLPGETIQIPEQDEARREIAYSLLRKSKYLPPVQRDAFVDELYALNPQVVEAQSKMMTPEQVRQLAALGVTIGAHTVEHPILAVLDEQQQLQQIRDSKQRLEAWLQQPVEHFAYPNGVWPKDLTQDTINIVKSLGFSSAVITNWGAAKQETSAFALPRFTPWDRSKLKFHIRLLLNILRHKI</sequence>
<protein>
    <submittedName>
        <fullName evidence="3">Polysaccharide deacetylase family protein</fullName>
    </submittedName>
</protein>
<dbReference type="EMBL" id="JAFKCS010000009">
    <property type="protein sequence ID" value="MBN7820381.1"/>
    <property type="molecule type" value="Genomic_DNA"/>
</dbReference>
<organism evidence="3 4">
    <name type="scientific">Bowmanella yangjiangensis</name>
    <dbReference type="NCBI Taxonomy" id="2811230"/>
    <lineage>
        <taxon>Bacteria</taxon>
        <taxon>Pseudomonadati</taxon>
        <taxon>Pseudomonadota</taxon>
        <taxon>Gammaproteobacteria</taxon>
        <taxon>Alteromonadales</taxon>
        <taxon>Alteromonadaceae</taxon>
        <taxon>Bowmanella</taxon>
    </lineage>
</organism>
<evidence type="ECO:0000259" key="2">
    <source>
        <dbReference type="PROSITE" id="PS51677"/>
    </source>
</evidence>
<comment type="caution">
    <text evidence="3">The sequence shown here is derived from an EMBL/GenBank/DDBJ whole genome shotgun (WGS) entry which is preliminary data.</text>
</comment>
<name>A0ABS3CW57_9ALTE</name>
<dbReference type="Proteomes" id="UP000663992">
    <property type="component" value="Unassembled WGS sequence"/>
</dbReference>
<evidence type="ECO:0000313" key="3">
    <source>
        <dbReference type="EMBL" id="MBN7820381.1"/>
    </source>
</evidence>
<keyword evidence="1" id="KW-0732">Signal</keyword>
<dbReference type="InterPro" id="IPR011330">
    <property type="entry name" value="Glyco_hydro/deAcase_b/a-brl"/>
</dbReference>
<feature type="domain" description="NodB homology" evidence="2">
    <location>
        <begin position="78"/>
        <end position="319"/>
    </location>
</feature>
<reference evidence="3 4" key="1">
    <citation type="submission" date="2021-03" db="EMBL/GenBank/DDBJ databases">
        <title>novel species isolated from a fishpond in China.</title>
        <authorList>
            <person name="Lu H."/>
            <person name="Cai Z."/>
        </authorList>
    </citation>
    <scope>NUCLEOTIDE SEQUENCE [LARGE SCALE GENOMIC DNA]</scope>
    <source>
        <strain evidence="3 4">Y57</strain>
    </source>
</reference>
<keyword evidence="4" id="KW-1185">Reference proteome</keyword>